<keyword evidence="8" id="KW-0863">Zinc-finger</keyword>
<dbReference type="PROSITE" id="PS50157">
    <property type="entry name" value="ZINC_FINGER_C2H2_2"/>
    <property type="match status" value="2"/>
</dbReference>
<keyword evidence="5" id="KW-0677">Repeat</keyword>
<dbReference type="GO" id="GO:0042273">
    <property type="term" value="P:ribosomal large subunit biogenesis"/>
    <property type="evidence" value="ECO:0007669"/>
    <property type="project" value="UniProtKB-ARBA"/>
</dbReference>
<keyword evidence="3" id="KW-0690">Ribosome biogenesis</keyword>
<evidence type="ECO:0000259" key="10">
    <source>
        <dbReference type="PROSITE" id="PS50157"/>
    </source>
</evidence>
<dbReference type="Pfam" id="PF12756">
    <property type="entry name" value="zf-C2H2_2"/>
    <property type="match status" value="1"/>
</dbReference>
<accession>A0A8B7NZ68</accession>
<dbReference type="InterPro" id="IPR003604">
    <property type="entry name" value="Matrin/U1-like-C_Znf_C2H2"/>
</dbReference>
<evidence type="ECO:0000256" key="8">
    <source>
        <dbReference type="PROSITE-ProRule" id="PRU00042"/>
    </source>
</evidence>
<dbReference type="Pfam" id="PF12874">
    <property type="entry name" value="zf-met"/>
    <property type="match status" value="2"/>
</dbReference>
<dbReference type="Gene3D" id="3.30.160.60">
    <property type="entry name" value="Classic Zinc Finger"/>
    <property type="match status" value="3"/>
</dbReference>
<comment type="subcellular location">
    <subcellularLocation>
        <location evidence="1">Cytoplasm</location>
    </subcellularLocation>
</comment>
<sequence length="451" mass="51426">MAESATYTCRKCQVEFNTKAAATEHYGGKWHQFNLMRILKDLSPISEDMYNKSVSQSAFLSKGKNQTNVIPCKACKKSFNSQGSFETHQRSKKHKQNLVKKAAENVRRVKIQLEKDARKQALLSYAMVVTSSDDVEGDIKEGSYYCRACKEAFAAQKDYLKHAETQKHSNALKLLKIAEDRKKELDDQDKEDAAATAAAQAEADMEVDDEDSDGWEEVDEMEVGEDGSTKIVPTVNTCLLCGKRSKKVEDNLQHMERHHQFKIPHLQSADLDRLMPYLLQKVIVDRKCVECSKSFQSVKGVRKHMLDKPHLSIYFEGEYDDFFDLKKILAPLTLPYKPADDDNFVLALPDGTFLTHRDLRTYFKQDLKLLPTTRGLKRLTDGRRAVPGVSHLGRFSKSNSETNFLEVRKDAKKRARMLKEETRGRARERLQVGVKANKLQPHLRPQVINAG</sequence>
<evidence type="ECO:0000256" key="6">
    <source>
        <dbReference type="ARBA" id="ARBA00022833"/>
    </source>
</evidence>
<keyword evidence="4" id="KW-0479">Metal-binding</keyword>
<dbReference type="OrthoDB" id="19329at2759"/>
<evidence type="ECO:0000256" key="1">
    <source>
        <dbReference type="ARBA" id="ARBA00004496"/>
    </source>
</evidence>
<dbReference type="InterPro" id="IPR013087">
    <property type="entry name" value="Znf_C2H2_type"/>
</dbReference>
<dbReference type="GO" id="GO:0030687">
    <property type="term" value="C:preribosome, large subunit precursor"/>
    <property type="evidence" value="ECO:0007669"/>
    <property type="project" value="TreeGrafter"/>
</dbReference>
<dbReference type="OMA" id="TTCLFAH"/>
<dbReference type="KEGG" id="hazt:108675558"/>
<dbReference type="SMART" id="SM00355">
    <property type="entry name" value="ZnF_C2H2"/>
    <property type="match status" value="5"/>
</dbReference>
<dbReference type="InterPro" id="IPR040025">
    <property type="entry name" value="Znf622/Rei1/Reh1"/>
</dbReference>
<keyword evidence="2" id="KW-0963">Cytoplasm</keyword>
<reference evidence="12" key="1">
    <citation type="submission" date="2025-08" db="UniProtKB">
        <authorList>
            <consortium name="RefSeq"/>
        </authorList>
    </citation>
    <scope>IDENTIFICATION</scope>
    <source>
        <tissue evidence="12">Whole organism</tissue>
    </source>
</reference>
<name>A0A8B7NZ68_HYAAZ</name>
<dbReference type="SMART" id="SM00451">
    <property type="entry name" value="ZnF_U1"/>
    <property type="match status" value="3"/>
</dbReference>
<evidence type="ECO:0000256" key="5">
    <source>
        <dbReference type="ARBA" id="ARBA00022737"/>
    </source>
</evidence>
<evidence type="ECO:0000256" key="7">
    <source>
        <dbReference type="ARBA" id="ARBA00034126"/>
    </source>
</evidence>
<dbReference type="PANTHER" id="PTHR13182">
    <property type="entry name" value="ZINC FINGER PROTEIN 622"/>
    <property type="match status" value="1"/>
</dbReference>
<gene>
    <name evidence="12" type="primary">LOC108675558</name>
</gene>
<evidence type="ECO:0000313" key="12">
    <source>
        <dbReference type="RefSeq" id="XP_018019068.1"/>
    </source>
</evidence>
<keyword evidence="11" id="KW-1185">Reference proteome</keyword>
<evidence type="ECO:0000256" key="2">
    <source>
        <dbReference type="ARBA" id="ARBA00022490"/>
    </source>
</evidence>
<evidence type="ECO:0000256" key="4">
    <source>
        <dbReference type="ARBA" id="ARBA00022723"/>
    </source>
</evidence>
<dbReference type="SUPFAM" id="SSF57667">
    <property type="entry name" value="beta-beta-alpha zinc fingers"/>
    <property type="match status" value="4"/>
</dbReference>
<organism evidence="11 12">
    <name type="scientific">Hyalella azteca</name>
    <name type="common">Amphipod</name>
    <dbReference type="NCBI Taxonomy" id="294128"/>
    <lineage>
        <taxon>Eukaryota</taxon>
        <taxon>Metazoa</taxon>
        <taxon>Ecdysozoa</taxon>
        <taxon>Arthropoda</taxon>
        <taxon>Crustacea</taxon>
        <taxon>Multicrustacea</taxon>
        <taxon>Malacostraca</taxon>
        <taxon>Eumalacostraca</taxon>
        <taxon>Peracarida</taxon>
        <taxon>Amphipoda</taxon>
        <taxon>Senticaudata</taxon>
        <taxon>Talitrida</taxon>
        <taxon>Talitroidea</taxon>
        <taxon>Hyalellidae</taxon>
        <taxon>Hyalella</taxon>
    </lineage>
</organism>
<evidence type="ECO:0000256" key="9">
    <source>
        <dbReference type="SAM" id="MobiDB-lite"/>
    </source>
</evidence>
<feature type="domain" description="C2H2-type" evidence="10">
    <location>
        <begin position="144"/>
        <end position="173"/>
    </location>
</feature>
<proteinExistence type="inferred from homology"/>
<evidence type="ECO:0000256" key="3">
    <source>
        <dbReference type="ARBA" id="ARBA00022517"/>
    </source>
</evidence>
<dbReference type="AlphaFoldDB" id="A0A8B7NZ68"/>
<dbReference type="GO" id="GO:0003676">
    <property type="term" value="F:nucleic acid binding"/>
    <property type="evidence" value="ECO:0007669"/>
    <property type="project" value="InterPro"/>
</dbReference>
<dbReference type="InterPro" id="IPR041661">
    <property type="entry name" value="ZN622/Rei1/Reh1_Znf-C2H2"/>
</dbReference>
<feature type="compositionally biased region" description="Acidic residues" evidence="9">
    <location>
        <begin position="203"/>
        <end position="214"/>
    </location>
</feature>
<dbReference type="PROSITE" id="PS00028">
    <property type="entry name" value="ZINC_FINGER_C2H2_1"/>
    <property type="match status" value="4"/>
</dbReference>
<dbReference type="InterPro" id="IPR036236">
    <property type="entry name" value="Znf_C2H2_sf"/>
</dbReference>
<protein>
    <submittedName>
        <fullName evidence="12">Zinc finger protein 622</fullName>
    </submittedName>
</protein>
<feature type="domain" description="C2H2-type" evidence="10">
    <location>
        <begin position="70"/>
        <end position="94"/>
    </location>
</feature>
<dbReference type="Proteomes" id="UP000694843">
    <property type="component" value="Unplaced"/>
</dbReference>
<feature type="region of interest" description="Disordered" evidence="9">
    <location>
        <begin position="185"/>
        <end position="214"/>
    </location>
</feature>
<comment type="similarity">
    <text evidence="7">Belongs to the REI1 family.</text>
</comment>
<dbReference type="GO" id="GO:0008270">
    <property type="term" value="F:zinc ion binding"/>
    <property type="evidence" value="ECO:0007669"/>
    <property type="project" value="UniProtKB-KW"/>
</dbReference>
<dbReference type="GO" id="GO:0005737">
    <property type="term" value="C:cytoplasm"/>
    <property type="evidence" value="ECO:0007669"/>
    <property type="project" value="UniProtKB-SubCell"/>
</dbReference>
<dbReference type="GeneID" id="108675558"/>
<keyword evidence="6" id="KW-0862">Zinc</keyword>
<evidence type="ECO:0000313" key="11">
    <source>
        <dbReference type="Proteomes" id="UP000694843"/>
    </source>
</evidence>
<dbReference type="PANTHER" id="PTHR13182:SF8">
    <property type="entry name" value="CYTOPLASMIC 60S SUBUNIT BIOGENESIS FACTOR ZNF622"/>
    <property type="match status" value="1"/>
</dbReference>
<dbReference type="RefSeq" id="XP_018019068.1">
    <property type="nucleotide sequence ID" value="XM_018163579.2"/>
</dbReference>